<dbReference type="Pfam" id="PF01627">
    <property type="entry name" value="Hpt"/>
    <property type="match status" value="1"/>
</dbReference>
<dbReference type="SUPFAM" id="SSF141868">
    <property type="entry name" value="EAL domain-like"/>
    <property type="match status" value="1"/>
</dbReference>
<dbReference type="CDD" id="cd16922">
    <property type="entry name" value="HATPase_EvgS-ArcB-TorS-like"/>
    <property type="match status" value="1"/>
</dbReference>
<sequence>MSVRDTGIGIAADKLGTIFEAFSQAEQSTVRRFGGTGLGLAICRRLVAAMGGSLEVESTVGEGSTFHFTLPLHTPPEAATHWPALPARAGAKPRAALVVEGEATRFTLGLYLARAGFSVVIAEAAGDAPIPADTLVVVDAAVAEVVRKRLGDSAKAALFALAPFGDSSADALVGAGTVTGVIARPTARVEVEAMLAAVASGDPAAFSRDRNHARSEDEALPRFAEVKVLAADDSPVNLEVLKEALSQFGLVADMVENGQEAVEAAAHGDYDLILMDGSMPVMDGFDAARRIRADEAETGRKRTAIVALTAHVVGEAANAWRGAGMDGFLAKPFTIRDLAACLQTHLADFMTEATADASSRSEAEAEAPAAEAAQAPAAAAASDDGELPVLDPVTLAELDRMAASGRADFVSRVFTLYVEHAPKARHELQLAVEAGDAERVSRAAHALKSMSYNIGAKRVAAGASGIEGAAREGRFPSPDEIAALGHALSLTLGAAQARVTGVPMPVAAPVPAPAPAPVQTSAPAAAAEPPQPGRPAGTRARQLTVAKAPPLLTARPDVSFEGLDEGALTLARAIAAGLAANEFKMYYQPQYDRTGQTMIGVEALIRWPRPGMAPISPAVFIPLAERTGLIHPLSDWIFKTTMHEGKRWPLKLAVNASTLQLAVPGFADRTLAMLAEAECDPRKFEVEITETAILRHDENTLKAIHDLRAAGVRIGLDDFGTGYSSLAYLRNFPVDEIKIDRSFVASVDSAVDAATIVHAIVSIGRALGMKVVAEGVETEEHRRFLAAAGVHSLQGFLFSTAVPAHEIDAMLLAQQRRSATAG</sequence>
<dbReference type="InterPro" id="IPR001633">
    <property type="entry name" value="EAL_dom"/>
</dbReference>
<feature type="modified residue" description="4-aspartylphosphate" evidence="13">
    <location>
        <position position="276"/>
    </location>
</feature>
<dbReference type="KEGG" id="mflg:ABS361_16210"/>
<dbReference type="EMBL" id="CP158568">
    <property type="protein sequence ID" value="XBY43611.1"/>
    <property type="molecule type" value="Genomic_DNA"/>
</dbReference>
<dbReference type="PANTHER" id="PTHR45339:SF1">
    <property type="entry name" value="HYBRID SIGNAL TRANSDUCTION HISTIDINE KINASE J"/>
    <property type="match status" value="1"/>
</dbReference>
<feature type="compositionally biased region" description="Low complexity" evidence="14">
    <location>
        <begin position="517"/>
        <end position="528"/>
    </location>
</feature>
<dbReference type="SMART" id="SM00052">
    <property type="entry name" value="EAL"/>
    <property type="match status" value="1"/>
</dbReference>
<dbReference type="SUPFAM" id="SSF52172">
    <property type="entry name" value="CheY-like"/>
    <property type="match status" value="1"/>
</dbReference>
<accession>A0AAU7X830</accession>
<dbReference type="SMART" id="SM00387">
    <property type="entry name" value="HATPase_c"/>
    <property type="match status" value="1"/>
</dbReference>
<keyword evidence="8" id="KW-0067">ATP-binding</keyword>
<dbReference type="InterPro" id="IPR005467">
    <property type="entry name" value="His_kinase_dom"/>
</dbReference>
<feature type="region of interest" description="Disordered" evidence="14">
    <location>
        <begin position="357"/>
        <end position="384"/>
    </location>
</feature>
<dbReference type="PROSITE" id="PS50894">
    <property type="entry name" value="HPT"/>
    <property type="match status" value="1"/>
</dbReference>
<evidence type="ECO:0000256" key="3">
    <source>
        <dbReference type="ARBA" id="ARBA00012438"/>
    </source>
</evidence>
<keyword evidence="10" id="KW-0902">Two-component regulatory system</keyword>
<dbReference type="Gene3D" id="3.30.565.10">
    <property type="entry name" value="Histidine kinase-like ATPase, C-terminal domain"/>
    <property type="match status" value="1"/>
</dbReference>
<evidence type="ECO:0000256" key="6">
    <source>
        <dbReference type="ARBA" id="ARBA00022692"/>
    </source>
</evidence>
<keyword evidence="5 13" id="KW-0597">Phosphoprotein</keyword>
<evidence type="ECO:0000259" key="15">
    <source>
        <dbReference type="PROSITE" id="PS50109"/>
    </source>
</evidence>
<keyword evidence="7" id="KW-0547">Nucleotide-binding</keyword>
<evidence type="ECO:0000256" key="2">
    <source>
        <dbReference type="ARBA" id="ARBA00004651"/>
    </source>
</evidence>
<evidence type="ECO:0000256" key="13">
    <source>
        <dbReference type="PROSITE-ProRule" id="PRU00169"/>
    </source>
</evidence>
<dbReference type="RefSeq" id="WP_407048711.1">
    <property type="nucleotide sequence ID" value="NZ_CP158568.1"/>
</dbReference>
<dbReference type="GO" id="GO:0005886">
    <property type="term" value="C:plasma membrane"/>
    <property type="evidence" value="ECO:0007669"/>
    <property type="project" value="UniProtKB-SubCell"/>
</dbReference>
<feature type="region of interest" description="Disordered" evidence="14">
    <location>
        <begin position="513"/>
        <end position="539"/>
    </location>
</feature>
<evidence type="ECO:0000256" key="7">
    <source>
        <dbReference type="ARBA" id="ARBA00022741"/>
    </source>
</evidence>
<dbReference type="PROSITE" id="PS50110">
    <property type="entry name" value="RESPONSE_REGULATORY"/>
    <property type="match status" value="1"/>
</dbReference>
<dbReference type="InterPro" id="IPR003594">
    <property type="entry name" value="HATPase_dom"/>
</dbReference>
<evidence type="ECO:0000256" key="4">
    <source>
        <dbReference type="ARBA" id="ARBA00022475"/>
    </source>
</evidence>
<dbReference type="PANTHER" id="PTHR45339">
    <property type="entry name" value="HYBRID SIGNAL TRANSDUCTION HISTIDINE KINASE J"/>
    <property type="match status" value="1"/>
</dbReference>
<dbReference type="CDD" id="cd01948">
    <property type="entry name" value="EAL"/>
    <property type="match status" value="1"/>
</dbReference>
<dbReference type="InterPro" id="IPR036641">
    <property type="entry name" value="HPT_dom_sf"/>
</dbReference>
<dbReference type="InterPro" id="IPR001789">
    <property type="entry name" value="Sig_transdc_resp-reg_receiver"/>
</dbReference>
<feature type="domain" description="HPt" evidence="18">
    <location>
        <begin position="406"/>
        <end position="498"/>
    </location>
</feature>
<feature type="domain" description="Response regulatory" evidence="16">
    <location>
        <begin position="227"/>
        <end position="346"/>
    </location>
</feature>
<dbReference type="Gene3D" id="3.40.50.2300">
    <property type="match status" value="1"/>
</dbReference>
<dbReference type="CDD" id="cd17546">
    <property type="entry name" value="REC_hyHK_CKI1_RcsC-like"/>
    <property type="match status" value="1"/>
</dbReference>
<dbReference type="PROSITE" id="PS50883">
    <property type="entry name" value="EAL"/>
    <property type="match status" value="1"/>
</dbReference>
<protein>
    <recommendedName>
        <fullName evidence="3">histidine kinase</fullName>
        <ecNumber evidence="3">2.7.13.3</ecNumber>
    </recommendedName>
</protein>
<dbReference type="Gene3D" id="1.20.120.160">
    <property type="entry name" value="HPT domain"/>
    <property type="match status" value="1"/>
</dbReference>
<dbReference type="AlphaFoldDB" id="A0AAU7X830"/>
<dbReference type="Gene3D" id="3.20.20.450">
    <property type="entry name" value="EAL domain"/>
    <property type="match status" value="1"/>
</dbReference>
<dbReference type="PRINTS" id="PR00344">
    <property type="entry name" value="BCTRLSENSOR"/>
</dbReference>
<comment type="catalytic activity">
    <reaction evidence="1">
        <text>ATP + protein L-histidine = ADP + protein N-phospho-L-histidine.</text>
        <dbReference type="EC" id="2.7.13.3"/>
    </reaction>
</comment>
<dbReference type="Pfam" id="PF00072">
    <property type="entry name" value="Response_reg"/>
    <property type="match status" value="1"/>
</dbReference>
<keyword evidence="6" id="KW-0812">Transmembrane</keyword>
<organism evidence="19">
    <name type="scientific">Methyloraptor flagellatus</name>
    <dbReference type="NCBI Taxonomy" id="3162530"/>
    <lineage>
        <taxon>Bacteria</taxon>
        <taxon>Pseudomonadati</taxon>
        <taxon>Pseudomonadota</taxon>
        <taxon>Alphaproteobacteria</taxon>
        <taxon>Hyphomicrobiales</taxon>
        <taxon>Ancalomicrobiaceae</taxon>
        <taxon>Methyloraptor</taxon>
    </lineage>
</organism>
<dbReference type="InterPro" id="IPR004358">
    <property type="entry name" value="Sig_transdc_His_kin-like_C"/>
</dbReference>
<evidence type="ECO:0000259" key="17">
    <source>
        <dbReference type="PROSITE" id="PS50883"/>
    </source>
</evidence>
<dbReference type="PROSITE" id="PS50109">
    <property type="entry name" value="HIS_KIN"/>
    <property type="match status" value="1"/>
</dbReference>
<evidence type="ECO:0000256" key="12">
    <source>
        <dbReference type="PROSITE-ProRule" id="PRU00110"/>
    </source>
</evidence>
<reference evidence="19" key="1">
    <citation type="submission" date="2024-06" db="EMBL/GenBank/DDBJ databases">
        <title>Methylostella associata gen. nov., sp. nov., a novel Ancalomicrobiaceae-affiliated facultatively methylotrophic bacteria that feed on methanotrophs of the genus Methylococcus.</title>
        <authorList>
            <person name="Saltykova V."/>
            <person name="Danilova O.V."/>
            <person name="Oshkin I.Y."/>
            <person name="Belova S.E."/>
            <person name="Pimenov N.V."/>
            <person name="Dedysh S.N."/>
        </authorList>
    </citation>
    <scope>NUCLEOTIDE SEQUENCE</scope>
    <source>
        <strain evidence="19">S20</strain>
    </source>
</reference>
<dbReference type="SUPFAM" id="SSF55874">
    <property type="entry name" value="ATPase domain of HSP90 chaperone/DNA topoisomerase II/histidine kinase"/>
    <property type="match status" value="1"/>
</dbReference>
<dbReference type="Pfam" id="PF02518">
    <property type="entry name" value="HATPase_c"/>
    <property type="match status" value="1"/>
</dbReference>
<dbReference type="EC" id="2.7.13.3" evidence="3"/>
<dbReference type="InterPro" id="IPR011006">
    <property type="entry name" value="CheY-like_superfamily"/>
</dbReference>
<comment type="subcellular location">
    <subcellularLocation>
        <location evidence="2">Cell membrane</location>
        <topology evidence="2">Multi-pass membrane protein</topology>
    </subcellularLocation>
</comment>
<evidence type="ECO:0000256" key="14">
    <source>
        <dbReference type="SAM" id="MobiDB-lite"/>
    </source>
</evidence>
<feature type="compositionally biased region" description="Low complexity" evidence="14">
    <location>
        <begin position="357"/>
        <end position="382"/>
    </location>
</feature>
<dbReference type="SMART" id="SM00448">
    <property type="entry name" value="REC"/>
    <property type="match status" value="1"/>
</dbReference>
<feature type="domain" description="Histidine kinase" evidence="15">
    <location>
        <begin position="1"/>
        <end position="74"/>
    </location>
</feature>
<evidence type="ECO:0000256" key="11">
    <source>
        <dbReference type="ARBA" id="ARBA00023136"/>
    </source>
</evidence>
<keyword evidence="4" id="KW-1003">Cell membrane</keyword>
<evidence type="ECO:0000256" key="1">
    <source>
        <dbReference type="ARBA" id="ARBA00000085"/>
    </source>
</evidence>
<feature type="modified residue" description="Phosphohistidine" evidence="12">
    <location>
        <position position="445"/>
    </location>
</feature>
<keyword evidence="9" id="KW-1133">Transmembrane helix</keyword>
<dbReference type="GO" id="GO:0000155">
    <property type="term" value="F:phosphorelay sensor kinase activity"/>
    <property type="evidence" value="ECO:0007669"/>
    <property type="project" value="UniProtKB-ARBA"/>
</dbReference>
<dbReference type="GO" id="GO:0005524">
    <property type="term" value="F:ATP binding"/>
    <property type="evidence" value="ECO:0007669"/>
    <property type="project" value="UniProtKB-KW"/>
</dbReference>
<gene>
    <name evidence="19" type="ORF">ABS361_16210</name>
</gene>
<evidence type="ECO:0000313" key="19">
    <source>
        <dbReference type="EMBL" id="XBY43611.1"/>
    </source>
</evidence>
<name>A0AAU7X830_9HYPH</name>
<evidence type="ECO:0000256" key="9">
    <source>
        <dbReference type="ARBA" id="ARBA00022989"/>
    </source>
</evidence>
<dbReference type="InterPro" id="IPR035919">
    <property type="entry name" value="EAL_sf"/>
</dbReference>
<proteinExistence type="predicted"/>
<evidence type="ECO:0000256" key="10">
    <source>
        <dbReference type="ARBA" id="ARBA00023012"/>
    </source>
</evidence>
<dbReference type="SUPFAM" id="SSF47226">
    <property type="entry name" value="Histidine-containing phosphotransfer domain, HPT domain"/>
    <property type="match status" value="1"/>
</dbReference>
<keyword evidence="11" id="KW-0472">Membrane</keyword>
<dbReference type="Pfam" id="PF00563">
    <property type="entry name" value="EAL"/>
    <property type="match status" value="1"/>
</dbReference>
<evidence type="ECO:0000259" key="16">
    <source>
        <dbReference type="PROSITE" id="PS50110"/>
    </source>
</evidence>
<evidence type="ECO:0000259" key="18">
    <source>
        <dbReference type="PROSITE" id="PS50894"/>
    </source>
</evidence>
<evidence type="ECO:0000256" key="5">
    <source>
        <dbReference type="ARBA" id="ARBA00022553"/>
    </source>
</evidence>
<dbReference type="InterPro" id="IPR036890">
    <property type="entry name" value="HATPase_C_sf"/>
</dbReference>
<dbReference type="InterPro" id="IPR008207">
    <property type="entry name" value="Sig_transdc_His_kin_Hpt_dom"/>
</dbReference>
<feature type="domain" description="EAL" evidence="17">
    <location>
        <begin position="567"/>
        <end position="815"/>
    </location>
</feature>
<evidence type="ECO:0000256" key="8">
    <source>
        <dbReference type="ARBA" id="ARBA00022840"/>
    </source>
</evidence>